<gene>
    <name evidence="1" type="ORF">EST38_g11463</name>
</gene>
<sequence length="57" mass="6288">MNEEGHQQATRAVKNLIEVLSYLTTLATPKQKEEALANVYIVADLLSKKAAIGLYDI</sequence>
<evidence type="ECO:0000313" key="2">
    <source>
        <dbReference type="Proteomes" id="UP000290288"/>
    </source>
</evidence>
<evidence type="ECO:0000313" key="1">
    <source>
        <dbReference type="EMBL" id="RXW14389.1"/>
    </source>
</evidence>
<proteinExistence type="predicted"/>
<dbReference type="Proteomes" id="UP000290288">
    <property type="component" value="Unassembled WGS sequence"/>
</dbReference>
<reference evidence="1 2" key="1">
    <citation type="submission" date="2019-01" db="EMBL/GenBank/DDBJ databases">
        <title>Draft genome sequence of Psathyrella aberdarensis IHI B618.</title>
        <authorList>
            <person name="Buettner E."/>
            <person name="Kellner H."/>
        </authorList>
    </citation>
    <scope>NUCLEOTIDE SEQUENCE [LARGE SCALE GENOMIC DNA]</scope>
    <source>
        <strain evidence="1 2">IHI B618</strain>
    </source>
</reference>
<dbReference type="EMBL" id="SDEE01000709">
    <property type="protein sequence ID" value="RXW14389.1"/>
    <property type="molecule type" value="Genomic_DNA"/>
</dbReference>
<organism evidence="1 2">
    <name type="scientific">Candolleomyces aberdarensis</name>
    <dbReference type="NCBI Taxonomy" id="2316362"/>
    <lineage>
        <taxon>Eukaryota</taxon>
        <taxon>Fungi</taxon>
        <taxon>Dikarya</taxon>
        <taxon>Basidiomycota</taxon>
        <taxon>Agaricomycotina</taxon>
        <taxon>Agaricomycetes</taxon>
        <taxon>Agaricomycetidae</taxon>
        <taxon>Agaricales</taxon>
        <taxon>Agaricineae</taxon>
        <taxon>Psathyrellaceae</taxon>
        <taxon>Candolleomyces</taxon>
    </lineage>
</organism>
<dbReference type="AlphaFoldDB" id="A0A4Q2D5G6"/>
<protein>
    <submittedName>
        <fullName evidence="1">Uncharacterized protein</fullName>
    </submittedName>
</protein>
<keyword evidence="2" id="KW-1185">Reference proteome</keyword>
<accession>A0A4Q2D5G6</accession>
<comment type="caution">
    <text evidence="1">The sequence shown here is derived from an EMBL/GenBank/DDBJ whole genome shotgun (WGS) entry which is preliminary data.</text>
</comment>
<name>A0A4Q2D5G6_9AGAR</name>